<protein>
    <recommendedName>
        <fullName evidence="1">Large ribosomal subunit protein mL59 domain-containing protein</fullName>
    </recommendedName>
</protein>
<proteinExistence type="predicted"/>
<dbReference type="PANTHER" id="PTHR28041">
    <property type="entry name" value="54S RIBOSOMAL PROTEIN L25, MITOCHONDRIAL"/>
    <property type="match status" value="1"/>
</dbReference>
<evidence type="ECO:0000313" key="2">
    <source>
        <dbReference type="EMBL" id="KAF2752426.1"/>
    </source>
</evidence>
<dbReference type="OrthoDB" id="18529at2759"/>
<dbReference type="RefSeq" id="XP_033594884.1">
    <property type="nucleotide sequence ID" value="XM_033742245.1"/>
</dbReference>
<dbReference type="GO" id="GO:0003735">
    <property type="term" value="F:structural constituent of ribosome"/>
    <property type="evidence" value="ECO:0007669"/>
    <property type="project" value="InterPro"/>
</dbReference>
<name>A0A6A6VV16_9PEZI</name>
<dbReference type="GO" id="GO:0005762">
    <property type="term" value="C:mitochondrial large ribosomal subunit"/>
    <property type="evidence" value="ECO:0007669"/>
    <property type="project" value="InterPro"/>
</dbReference>
<dbReference type="EMBL" id="ML996587">
    <property type="protein sequence ID" value="KAF2753091.1"/>
    <property type="molecule type" value="Genomic_DNA"/>
</dbReference>
<sequence>MVTIATIQPAPTLPSRLLRFFAKYPPVPIARKLAETGAYESADLDLDKSTVSTETTSLAFDTTALTATSSCKHSRKECDGSLPYRSPFAPQKNFVTGKWRGPIYGLRQQADICKLARAYEVEDWLPWSIKKQGEREKRRIERGLQVRGTGVGQKPKGKKWERQLGPKLEKRRQAMLEMPQLIKEWRLAGRSRGWKKWPK</sequence>
<dbReference type="InterPro" id="IPR040922">
    <property type="entry name" value="Ribosomal_mL59_dom"/>
</dbReference>
<dbReference type="GeneID" id="54483299"/>
<dbReference type="PANTHER" id="PTHR28041:SF1">
    <property type="entry name" value="LARGE RIBOSOMAL SUBUNIT PROTEIN ML59"/>
    <property type="match status" value="1"/>
</dbReference>
<organism evidence="3 4">
    <name type="scientific">Pseudovirgaria hyperparasitica</name>
    <dbReference type="NCBI Taxonomy" id="470096"/>
    <lineage>
        <taxon>Eukaryota</taxon>
        <taxon>Fungi</taxon>
        <taxon>Dikarya</taxon>
        <taxon>Ascomycota</taxon>
        <taxon>Pezizomycotina</taxon>
        <taxon>Dothideomycetes</taxon>
        <taxon>Dothideomycetes incertae sedis</taxon>
        <taxon>Acrospermales</taxon>
        <taxon>Acrospermaceae</taxon>
        <taxon>Pseudovirgaria</taxon>
    </lineage>
</organism>
<keyword evidence="4" id="KW-1185">Reference proteome</keyword>
<dbReference type="AlphaFoldDB" id="A0A6A6VV16"/>
<evidence type="ECO:0000259" key="1">
    <source>
        <dbReference type="Pfam" id="PF18126"/>
    </source>
</evidence>
<evidence type="ECO:0000313" key="3">
    <source>
        <dbReference type="EMBL" id="KAF2753091.1"/>
    </source>
</evidence>
<dbReference type="EMBL" id="ML996632">
    <property type="protein sequence ID" value="KAF2752426.1"/>
    <property type="molecule type" value="Genomic_DNA"/>
</dbReference>
<reference evidence="3" key="1">
    <citation type="journal article" date="2020" name="Stud. Mycol.">
        <title>101 Dothideomycetes genomes: a test case for predicting lifestyles and emergence of pathogens.</title>
        <authorList>
            <person name="Haridas S."/>
            <person name="Albert R."/>
            <person name="Binder M."/>
            <person name="Bloem J."/>
            <person name="Labutti K."/>
            <person name="Salamov A."/>
            <person name="Andreopoulos B."/>
            <person name="Baker S."/>
            <person name="Barry K."/>
            <person name="Bills G."/>
            <person name="Bluhm B."/>
            <person name="Cannon C."/>
            <person name="Castanera R."/>
            <person name="Culley D."/>
            <person name="Daum C."/>
            <person name="Ezra D."/>
            <person name="Gonzalez J."/>
            <person name="Henrissat B."/>
            <person name="Kuo A."/>
            <person name="Liang C."/>
            <person name="Lipzen A."/>
            <person name="Lutzoni F."/>
            <person name="Magnuson J."/>
            <person name="Mondo S."/>
            <person name="Nolan M."/>
            <person name="Ohm R."/>
            <person name="Pangilinan J."/>
            <person name="Park H.-J."/>
            <person name="Ramirez L."/>
            <person name="Alfaro M."/>
            <person name="Sun H."/>
            <person name="Tritt A."/>
            <person name="Yoshinaga Y."/>
            <person name="Zwiers L.-H."/>
            <person name="Turgeon B."/>
            <person name="Goodwin S."/>
            <person name="Spatafora J."/>
            <person name="Crous P."/>
            <person name="Grigoriev I."/>
        </authorList>
    </citation>
    <scope>NUCLEOTIDE SEQUENCE</scope>
    <source>
        <strain evidence="3">CBS 121739</strain>
    </source>
</reference>
<dbReference type="Proteomes" id="UP000799437">
    <property type="component" value="Unassembled WGS sequence"/>
</dbReference>
<dbReference type="InterPro" id="IPR037507">
    <property type="entry name" value="Ribosomal_mL59"/>
</dbReference>
<accession>A0A6A6VV16</accession>
<feature type="domain" description="Large ribosomal subunit protein mL59" evidence="1">
    <location>
        <begin position="16"/>
        <end position="186"/>
    </location>
</feature>
<dbReference type="Pfam" id="PF18126">
    <property type="entry name" value="Mitoc_mL59"/>
    <property type="match status" value="1"/>
</dbReference>
<gene>
    <name evidence="2" type="ORF">EJ05DRAFT_446693</name>
    <name evidence="3" type="ORF">EJ05DRAFT_505396</name>
</gene>
<evidence type="ECO:0000313" key="4">
    <source>
        <dbReference type="Proteomes" id="UP000799437"/>
    </source>
</evidence>